<dbReference type="PROSITE" id="PS50127">
    <property type="entry name" value="UBC_2"/>
    <property type="match status" value="1"/>
</dbReference>
<comment type="caution">
    <text evidence="3">The sequence shown here is derived from an EMBL/GenBank/DDBJ whole genome shotgun (WGS) entry which is preliminary data.</text>
</comment>
<feature type="compositionally biased region" description="Basic and acidic residues" evidence="1">
    <location>
        <begin position="210"/>
        <end position="228"/>
    </location>
</feature>
<dbReference type="InterPro" id="IPR016135">
    <property type="entry name" value="UBQ-conjugating_enzyme/RWD"/>
</dbReference>
<evidence type="ECO:0000256" key="1">
    <source>
        <dbReference type="SAM" id="MobiDB-lite"/>
    </source>
</evidence>
<dbReference type="AlphaFoldDB" id="A0AA35R6D4"/>
<dbReference type="SUPFAM" id="SSF54495">
    <property type="entry name" value="UBC-like"/>
    <property type="match status" value="1"/>
</dbReference>
<dbReference type="Proteomes" id="UP001174909">
    <property type="component" value="Unassembled WGS sequence"/>
</dbReference>
<dbReference type="PANTHER" id="PTHR24067">
    <property type="entry name" value="UBIQUITIN-CONJUGATING ENZYME E2"/>
    <property type="match status" value="1"/>
</dbReference>
<dbReference type="InterPro" id="IPR000608">
    <property type="entry name" value="UBC"/>
</dbReference>
<feature type="region of interest" description="Disordered" evidence="1">
    <location>
        <begin position="206"/>
        <end position="236"/>
    </location>
</feature>
<name>A0AA35R6D4_GEOBA</name>
<accession>A0AA35R6D4</accession>
<organism evidence="3 4">
    <name type="scientific">Geodia barretti</name>
    <name type="common">Barrett's horny sponge</name>
    <dbReference type="NCBI Taxonomy" id="519541"/>
    <lineage>
        <taxon>Eukaryota</taxon>
        <taxon>Metazoa</taxon>
        <taxon>Porifera</taxon>
        <taxon>Demospongiae</taxon>
        <taxon>Heteroscleromorpha</taxon>
        <taxon>Tetractinellida</taxon>
        <taxon>Astrophorina</taxon>
        <taxon>Geodiidae</taxon>
        <taxon>Geodia</taxon>
    </lineage>
</organism>
<feature type="compositionally biased region" description="Low complexity" evidence="1">
    <location>
        <begin position="168"/>
        <end position="182"/>
    </location>
</feature>
<protein>
    <submittedName>
        <fullName evidence="3">Ubiquitin-conjugating enzyme E2 U</fullName>
    </submittedName>
</protein>
<evidence type="ECO:0000313" key="4">
    <source>
        <dbReference type="Proteomes" id="UP001174909"/>
    </source>
</evidence>
<feature type="region of interest" description="Disordered" evidence="1">
    <location>
        <begin position="163"/>
        <end position="182"/>
    </location>
</feature>
<feature type="domain" description="UBC core" evidence="2">
    <location>
        <begin position="4"/>
        <end position="153"/>
    </location>
</feature>
<dbReference type="Pfam" id="PF00179">
    <property type="entry name" value="UQ_con"/>
    <property type="match status" value="1"/>
</dbReference>
<dbReference type="Gene3D" id="3.10.110.10">
    <property type="entry name" value="Ubiquitin Conjugating Enzyme"/>
    <property type="match status" value="1"/>
</dbReference>
<reference evidence="3" key="1">
    <citation type="submission" date="2023-03" db="EMBL/GenBank/DDBJ databases">
        <authorList>
            <person name="Steffen K."/>
            <person name="Cardenas P."/>
        </authorList>
    </citation>
    <scope>NUCLEOTIDE SEQUENCE</scope>
</reference>
<proteinExistence type="predicted"/>
<dbReference type="InterPro" id="IPR050113">
    <property type="entry name" value="Ub_conjugating_enzyme"/>
</dbReference>
<evidence type="ECO:0000259" key="2">
    <source>
        <dbReference type="PROSITE" id="PS50127"/>
    </source>
</evidence>
<dbReference type="SMART" id="SM00212">
    <property type="entry name" value="UBCc"/>
    <property type="match status" value="1"/>
</dbReference>
<keyword evidence="4" id="KW-1185">Reference proteome</keyword>
<dbReference type="EMBL" id="CASHTH010000550">
    <property type="protein sequence ID" value="CAI8004080.1"/>
    <property type="molecule type" value="Genomic_DNA"/>
</dbReference>
<evidence type="ECO:0000313" key="3">
    <source>
        <dbReference type="EMBL" id="CAI8004080.1"/>
    </source>
</evidence>
<sequence length="308" mass="34407">MHSRAYLLLRRDLENLKRFPMEGLSAGPCDELNMFNWQAKLQGLPDTPWEGGVFHLRLQFSGEFNSVPPTVQFMTIPFHPNIDPSDGTPHCHLLSSVGWSEVVSVPVLLIALQALLFSPEPEHTVNPSAAELLERAPRTYCQMARDCVSASLRVDAGLPPYEEEADVTAAPPLSLPSTPQLPSLQPLSVSFDDYLNLWRGIATSRPLGPHNEDKRVGSAMDRRFRETSSRGTSMQQKINQHHVLIHGQGGKEGDRLPRSSVRQQRMDKLKLTFAEKGEEEENVDQLLHWTKNLDGTVLSTPHSLTTPL</sequence>
<gene>
    <name evidence="3" type="ORF">GBAR_LOCUS3828</name>
</gene>